<organism evidence="2">
    <name type="scientific">marine sediment metagenome</name>
    <dbReference type="NCBI Taxonomy" id="412755"/>
    <lineage>
        <taxon>unclassified sequences</taxon>
        <taxon>metagenomes</taxon>
        <taxon>ecological metagenomes</taxon>
    </lineage>
</organism>
<proteinExistence type="predicted"/>
<dbReference type="EMBL" id="LAZR01033998">
    <property type="protein sequence ID" value="KKL46525.1"/>
    <property type="molecule type" value="Genomic_DNA"/>
</dbReference>
<name>A0A0F9ENN4_9ZZZZ</name>
<evidence type="ECO:0000256" key="1">
    <source>
        <dbReference type="SAM" id="MobiDB-lite"/>
    </source>
</evidence>
<feature type="compositionally biased region" description="Low complexity" evidence="1">
    <location>
        <begin position="268"/>
        <end position="279"/>
    </location>
</feature>
<accession>A0A0F9ENN4</accession>
<evidence type="ECO:0000313" key="2">
    <source>
        <dbReference type="EMBL" id="KKL46525.1"/>
    </source>
</evidence>
<sequence>MPDCNVFKQIVVYHMTRGPSQLAWELSPSFYAVGPYKFFVDLGQPATDVWIALNEEPIVDDCFFQDICQRTWDQLIEHYYRIRLLLPDGTVLKSQPTQANGGLDRKDWLRARDIVRREHLQQRRIDGTQGLLLKRKKFGEQCPTCLEHDTREVTDSDCSICLGTGIVGGYYPAVEFWFTMTPGMRRRIKVASPPRGTNADMKEDGARCVLYPQIDTRDVWIAAGTDERYIIDSYSVIADIRGLPLIASAELRLAPATDIVYSIPLEGSSQSSPSEPAAEVRQGLASDYEDW</sequence>
<protein>
    <submittedName>
        <fullName evidence="2">Uncharacterized protein</fullName>
    </submittedName>
</protein>
<reference evidence="2" key="1">
    <citation type="journal article" date="2015" name="Nature">
        <title>Complex archaea that bridge the gap between prokaryotes and eukaryotes.</title>
        <authorList>
            <person name="Spang A."/>
            <person name="Saw J.H."/>
            <person name="Jorgensen S.L."/>
            <person name="Zaremba-Niedzwiedzka K."/>
            <person name="Martijn J."/>
            <person name="Lind A.E."/>
            <person name="van Eijk R."/>
            <person name="Schleper C."/>
            <person name="Guy L."/>
            <person name="Ettema T.J."/>
        </authorList>
    </citation>
    <scope>NUCLEOTIDE SEQUENCE</scope>
</reference>
<feature type="region of interest" description="Disordered" evidence="1">
    <location>
        <begin position="266"/>
        <end position="291"/>
    </location>
</feature>
<gene>
    <name evidence="2" type="ORF">LCGC14_2344690</name>
</gene>
<comment type="caution">
    <text evidence="2">The sequence shown here is derived from an EMBL/GenBank/DDBJ whole genome shotgun (WGS) entry which is preliminary data.</text>
</comment>
<dbReference type="AlphaFoldDB" id="A0A0F9ENN4"/>